<dbReference type="Proteomes" id="UP001302059">
    <property type="component" value="Unassembled WGS sequence"/>
</dbReference>
<evidence type="ECO:0000256" key="1">
    <source>
        <dbReference type="SAM" id="SignalP"/>
    </source>
</evidence>
<comment type="caution">
    <text evidence="2">The sequence shown here is derived from an EMBL/GenBank/DDBJ whole genome shotgun (WGS) entry which is preliminary data.</text>
</comment>
<evidence type="ECO:0008006" key="4">
    <source>
        <dbReference type="Google" id="ProtNLM"/>
    </source>
</evidence>
<organism evidence="2 3">
    <name type="scientific">Deinococcus rhizophilus</name>
    <dbReference type="NCBI Taxonomy" id="3049544"/>
    <lineage>
        <taxon>Bacteria</taxon>
        <taxon>Thermotogati</taxon>
        <taxon>Deinococcota</taxon>
        <taxon>Deinococci</taxon>
        <taxon>Deinococcales</taxon>
        <taxon>Deinococcaceae</taxon>
        <taxon>Deinococcus</taxon>
    </lineage>
</organism>
<sequence>MKRLLLSLLCLAPLAAAQPARLPPVPNLPTARTVTVGDLRTCTVGEVRVTVDRAGRVRFLTHGHRYPDNTLVVRQSYDRAGRLTGVRVDFSGFAGRLLDVRGVFDARGRLIRETGYRRAGVTTPLRSFIRPLPRDARC</sequence>
<feature type="chain" id="PRO_5045918707" description="RHS repeat protein" evidence="1">
    <location>
        <begin position="18"/>
        <end position="138"/>
    </location>
</feature>
<evidence type="ECO:0000313" key="2">
    <source>
        <dbReference type="EMBL" id="MDL2343751.1"/>
    </source>
</evidence>
<gene>
    <name evidence="2" type="ORF">QOL99_06260</name>
</gene>
<accession>A0ABT7JFN2</accession>
<proteinExistence type="predicted"/>
<keyword evidence="3" id="KW-1185">Reference proteome</keyword>
<feature type="signal peptide" evidence="1">
    <location>
        <begin position="1"/>
        <end position="17"/>
    </location>
</feature>
<dbReference type="EMBL" id="JASNGB010000037">
    <property type="protein sequence ID" value="MDL2343751.1"/>
    <property type="molecule type" value="Genomic_DNA"/>
</dbReference>
<reference evidence="2 3" key="1">
    <citation type="submission" date="2023-05" db="EMBL/GenBank/DDBJ databases">
        <authorList>
            <person name="Gao F."/>
        </authorList>
    </citation>
    <scope>NUCLEOTIDE SEQUENCE [LARGE SCALE GENOMIC DNA]</scope>
    <source>
        <strain evidence="2 3">MIMF12</strain>
    </source>
</reference>
<name>A0ABT7JFN2_9DEIO</name>
<keyword evidence="1" id="KW-0732">Signal</keyword>
<protein>
    <recommendedName>
        <fullName evidence="4">RHS repeat protein</fullName>
    </recommendedName>
</protein>
<evidence type="ECO:0000313" key="3">
    <source>
        <dbReference type="Proteomes" id="UP001302059"/>
    </source>
</evidence>
<dbReference type="RefSeq" id="WP_285522334.1">
    <property type="nucleotide sequence ID" value="NZ_JASNGB010000037.1"/>
</dbReference>